<evidence type="ECO:0000313" key="3">
    <source>
        <dbReference type="Proteomes" id="UP000259762"/>
    </source>
</evidence>
<sequence length="481" mass="49901">MSRVSGVVSVSSAWYVVLTSSVGSMSRLVISLLGLALFVTSCGEKYVFEMSRNYVPPYNPGGDLFDEDEGFAQSYEVYKQRREDILADVGSGTRELRTEGKGASDRRISGRSGIQKRDVVEKLREYGAVPLDRVESGGKGMINKEGMDLARVEGARFLDVDLKLRNEAPEELEARTPTSGRKKRVSTQSEKAALPGAKSAAQSGGASSSPAAGISSGGKVSVSNVNPPATATAGPDANGGVGAVSAGSNKEEKKGGASSANDNKSVSAGKKAAAKHLQETKKKLSDAAGSTDKRGDDKKVLKGESAKKSDGGGSVRAAPIPVGSGAAPSAGKKKPSAVAPLAEPTSKSKKVAPTAKKSDDDAEKSASSVESGSVAAPVKSASTKAPDPGKLKKLDAGQPSKQIGRKQIERAAKRAEGDVRGKSEAAPEAAPLTKDDKGASTRGKTHTAGSGETGVVGRDFLDSWKFDDDEYEDDYIIQYMD</sequence>
<dbReference type="EMBL" id="CP015994">
    <property type="protein sequence ID" value="ASI47730.1"/>
    <property type="molecule type" value="Genomic_DNA"/>
</dbReference>
<feature type="compositionally biased region" description="Low complexity" evidence="1">
    <location>
        <begin position="365"/>
        <end position="376"/>
    </location>
</feature>
<feature type="region of interest" description="Disordered" evidence="1">
    <location>
        <begin position="169"/>
        <end position="458"/>
    </location>
</feature>
<organism evidence="2 3">
    <name type="scientific">Anaplasma ovis str. Haibei</name>
    <dbReference type="NCBI Taxonomy" id="1248439"/>
    <lineage>
        <taxon>Bacteria</taxon>
        <taxon>Pseudomonadati</taxon>
        <taxon>Pseudomonadota</taxon>
        <taxon>Alphaproteobacteria</taxon>
        <taxon>Rickettsiales</taxon>
        <taxon>Anaplasmataceae</taxon>
        <taxon>Anaplasma</taxon>
    </lineage>
</organism>
<dbReference type="KEGG" id="aoh:AOV_02615"/>
<feature type="compositionally biased region" description="Basic and acidic residues" evidence="1">
    <location>
        <begin position="406"/>
        <end position="425"/>
    </location>
</feature>
<dbReference type="AlphaFoldDB" id="A0A2Z2LEZ0"/>
<evidence type="ECO:0000313" key="2">
    <source>
        <dbReference type="EMBL" id="ASI47730.1"/>
    </source>
</evidence>
<name>A0A2Z2LEZ0_9RICK</name>
<dbReference type="OrthoDB" id="7163290at2"/>
<feature type="compositionally biased region" description="Low complexity" evidence="1">
    <location>
        <begin position="317"/>
        <end position="340"/>
    </location>
</feature>
<reference evidence="3" key="1">
    <citation type="submission" date="2018-06" db="EMBL/GenBank/DDBJ databases">
        <title>The Anaplasma ovis genome reveals a high proportion of pseudogenes.</title>
        <authorList>
            <person name="Liu Z."/>
            <person name="Peasley A.M."/>
            <person name="Yang J."/>
            <person name="Li Y."/>
            <person name="Guan G."/>
            <person name="Luo J."/>
            <person name="Yin H."/>
            <person name="Brayton K.A."/>
        </authorList>
    </citation>
    <scope>NUCLEOTIDE SEQUENCE [LARGE SCALE GENOMIC DNA]</scope>
    <source>
        <strain evidence="3">Haibei</strain>
    </source>
</reference>
<evidence type="ECO:0000256" key="1">
    <source>
        <dbReference type="SAM" id="MobiDB-lite"/>
    </source>
</evidence>
<protein>
    <submittedName>
        <fullName evidence="2">Uncharacterized protein</fullName>
    </submittedName>
</protein>
<dbReference type="NCBIfam" id="NF038243">
    <property type="entry name" value="TRP75_fam_Nterm"/>
    <property type="match status" value="1"/>
</dbReference>
<dbReference type="Proteomes" id="UP000259762">
    <property type="component" value="Chromosome"/>
</dbReference>
<accession>A0A2Z2LEZ0</accession>
<gene>
    <name evidence="2" type="ORF">AOV_02615</name>
</gene>
<keyword evidence="3" id="KW-1185">Reference proteome</keyword>
<feature type="compositionally biased region" description="Low complexity" evidence="1">
    <location>
        <begin position="196"/>
        <end position="226"/>
    </location>
</feature>
<feature type="compositionally biased region" description="Basic and acidic residues" evidence="1">
    <location>
        <begin position="276"/>
        <end position="310"/>
    </location>
</feature>
<reference evidence="2 3" key="2">
    <citation type="journal article" date="2019" name="BMC Genomics">
        <title>The Anaplasma ovis genome reveals a high proportion of pseudogenes.</title>
        <authorList>
            <person name="Liu Z."/>
            <person name="Peasley A.M."/>
            <person name="Yang J."/>
            <person name="Li Y."/>
            <person name="Guan G."/>
            <person name="Luo J."/>
            <person name="Yin H."/>
            <person name="Brayton K.A."/>
        </authorList>
    </citation>
    <scope>NUCLEOTIDE SEQUENCE [LARGE SCALE GENOMIC DNA]</scope>
    <source>
        <strain evidence="2 3">Haibei</strain>
    </source>
</reference>
<proteinExistence type="predicted"/>